<dbReference type="InterPro" id="IPR032816">
    <property type="entry name" value="VTT_dom"/>
</dbReference>
<proteinExistence type="inferred from homology"/>
<keyword evidence="4 7" id="KW-0812">Transmembrane</keyword>
<feature type="transmembrane region" description="Helical" evidence="7">
    <location>
        <begin position="145"/>
        <end position="163"/>
    </location>
</feature>
<reference evidence="10" key="1">
    <citation type="submission" date="2019-04" db="EMBL/GenBank/DDBJ databases">
        <title>Draft genome sequence of Pseudonocardiaceae bacterium SL3-2-4.</title>
        <authorList>
            <person name="Ningsih F."/>
            <person name="Yokota A."/>
            <person name="Sakai Y."/>
            <person name="Nanatani K."/>
            <person name="Yabe S."/>
            <person name="Oetari A."/>
            <person name="Sjamsuridzal W."/>
        </authorList>
    </citation>
    <scope>NUCLEOTIDE SEQUENCE [LARGE SCALE GENOMIC DNA]</scope>
    <source>
        <strain evidence="10">SL3-2-4</strain>
    </source>
</reference>
<dbReference type="PANTHER" id="PTHR42709">
    <property type="entry name" value="ALKALINE PHOSPHATASE LIKE PROTEIN"/>
    <property type="match status" value="1"/>
</dbReference>
<feature type="domain" description="VTT" evidence="8">
    <location>
        <begin position="40"/>
        <end position="165"/>
    </location>
</feature>
<dbReference type="Proteomes" id="UP000298860">
    <property type="component" value="Unassembled WGS sequence"/>
</dbReference>
<dbReference type="EMBL" id="BJFL01000027">
    <property type="protein sequence ID" value="GDY32674.1"/>
    <property type="molecule type" value="Genomic_DNA"/>
</dbReference>
<evidence type="ECO:0000313" key="10">
    <source>
        <dbReference type="Proteomes" id="UP000298860"/>
    </source>
</evidence>
<feature type="transmembrane region" description="Helical" evidence="7">
    <location>
        <begin position="59"/>
        <end position="81"/>
    </location>
</feature>
<dbReference type="Pfam" id="PF09335">
    <property type="entry name" value="VTT_dom"/>
    <property type="match status" value="1"/>
</dbReference>
<accession>A0A4D4JAT6</accession>
<keyword evidence="5 7" id="KW-1133">Transmembrane helix</keyword>
<comment type="caution">
    <text evidence="9">The sequence shown here is derived from an EMBL/GenBank/DDBJ whole genome shotgun (WGS) entry which is preliminary data.</text>
</comment>
<dbReference type="AlphaFoldDB" id="A0A4D4JAT6"/>
<comment type="subcellular location">
    <subcellularLocation>
        <location evidence="1">Cell membrane</location>
        <topology evidence="1">Multi-pass membrane protein</topology>
    </subcellularLocation>
</comment>
<dbReference type="GO" id="GO:0005886">
    <property type="term" value="C:plasma membrane"/>
    <property type="evidence" value="ECO:0007669"/>
    <property type="project" value="UniProtKB-SubCell"/>
</dbReference>
<gene>
    <name evidence="9" type="ORF">GTS_43070</name>
</gene>
<dbReference type="InterPro" id="IPR051311">
    <property type="entry name" value="DedA_domain"/>
</dbReference>
<name>A0A4D4JAT6_9PSEU</name>
<sequence length="211" mass="22327">MAGGPSLPGALGALGPLLDRYGYLAVATLITLEDFGVPAPGETVLIAAAVYAGTGRLNIGVVALVGFAAAVLGDNIGFAIGRLGGRRVVERFGRYVWLTPARLRAAETFFGRHGGKIVVVARFVEGLRQANGIIAGITGMPWRRFLAFNALGAALWVGVWASLGDLAGAHVGAIIERLHRYQYALLAALAALVVGLVLRHVLRRRRERTPR</sequence>
<evidence type="ECO:0000256" key="4">
    <source>
        <dbReference type="ARBA" id="ARBA00022692"/>
    </source>
</evidence>
<dbReference type="PANTHER" id="PTHR42709:SF6">
    <property type="entry name" value="UNDECAPRENYL PHOSPHATE TRANSPORTER A"/>
    <property type="match status" value="1"/>
</dbReference>
<dbReference type="OrthoDB" id="9813426at2"/>
<evidence type="ECO:0000256" key="1">
    <source>
        <dbReference type="ARBA" id="ARBA00004651"/>
    </source>
</evidence>
<evidence type="ECO:0000256" key="7">
    <source>
        <dbReference type="SAM" id="Phobius"/>
    </source>
</evidence>
<evidence type="ECO:0000313" key="9">
    <source>
        <dbReference type="EMBL" id="GDY32674.1"/>
    </source>
</evidence>
<evidence type="ECO:0000256" key="2">
    <source>
        <dbReference type="ARBA" id="ARBA00010792"/>
    </source>
</evidence>
<evidence type="ECO:0000259" key="8">
    <source>
        <dbReference type="Pfam" id="PF09335"/>
    </source>
</evidence>
<evidence type="ECO:0000256" key="6">
    <source>
        <dbReference type="ARBA" id="ARBA00023136"/>
    </source>
</evidence>
<evidence type="ECO:0000256" key="3">
    <source>
        <dbReference type="ARBA" id="ARBA00022475"/>
    </source>
</evidence>
<keyword evidence="6 7" id="KW-0472">Membrane</keyword>
<dbReference type="RefSeq" id="WP_137815680.1">
    <property type="nucleotide sequence ID" value="NZ_BJFL01000027.1"/>
</dbReference>
<comment type="similarity">
    <text evidence="2">Belongs to the DedA family.</text>
</comment>
<keyword evidence="10" id="KW-1185">Reference proteome</keyword>
<protein>
    <recommendedName>
        <fullName evidence="8">VTT domain-containing protein</fullName>
    </recommendedName>
</protein>
<organism evidence="9 10">
    <name type="scientific">Gandjariella thermophila</name>
    <dbReference type="NCBI Taxonomy" id="1931992"/>
    <lineage>
        <taxon>Bacteria</taxon>
        <taxon>Bacillati</taxon>
        <taxon>Actinomycetota</taxon>
        <taxon>Actinomycetes</taxon>
        <taxon>Pseudonocardiales</taxon>
        <taxon>Pseudonocardiaceae</taxon>
        <taxon>Gandjariella</taxon>
    </lineage>
</organism>
<feature type="transmembrane region" description="Helical" evidence="7">
    <location>
        <begin position="183"/>
        <end position="202"/>
    </location>
</feature>
<keyword evidence="3" id="KW-1003">Cell membrane</keyword>
<evidence type="ECO:0000256" key="5">
    <source>
        <dbReference type="ARBA" id="ARBA00022989"/>
    </source>
</evidence>